<gene>
    <name evidence="1" type="ORF">OBE_05814</name>
</gene>
<comment type="caution">
    <text evidence="1">The sequence shown here is derived from an EMBL/GenBank/DDBJ whole genome shotgun (WGS) entry which is preliminary data.</text>
</comment>
<feature type="non-terminal residue" evidence="1">
    <location>
        <position position="97"/>
    </location>
</feature>
<organism evidence="1">
    <name type="scientific">human gut metagenome</name>
    <dbReference type="NCBI Taxonomy" id="408170"/>
    <lineage>
        <taxon>unclassified sequences</taxon>
        <taxon>metagenomes</taxon>
        <taxon>organismal metagenomes</taxon>
    </lineage>
</organism>
<proteinExistence type="predicted"/>
<sequence length="97" mass="10547">MLIALTVNAYAASTITKDGYCGKVDSTIYATSQYSRTFKTRTTTLKAIDIDNINTGIALAETSSGITLEDWLIKDYSTREVIAESHLSYSSPINAVT</sequence>
<evidence type="ECO:0000313" key="1">
    <source>
        <dbReference type="EMBL" id="EKC66685.1"/>
    </source>
</evidence>
<accession>K1TK56</accession>
<dbReference type="AlphaFoldDB" id="K1TK56"/>
<dbReference type="EMBL" id="AJWZ01003999">
    <property type="protein sequence ID" value="EKC66685.1"/>
    <property type="molecule type" value="Genomic_DNA"/>
</dbReference>
<name>K1TK56_9ZZZZ</name>
<reference evidence="1" key="1">
    <citation type="journal article" date="2013" name="Environ. Microbiol.">
        <title>Microbiota from the distal guts of lean and obese adolescents exhibit partial functional redundancy besides clear differences in community structure.</title>
        <authorList>
            <person name="Ferrer M."/>
            <person name="Ruiz A."/>
            <person name="Lanza F."/>
            <person name="Haange S.B."/>
            <person name="Oberbach A."/>
            <person name="Till H."/>
            <person name="Bargiela R."/>
            <person name="Campoy C."/>
            <person name="Segura M.T."/>
            <person name="Richter M."/>
            <person name="von Bergen M."/>
            <person name="Seifert J."/>
            <person name="Suarez A."/>
        </authorList>
    </citation>
    <scope>NUCLEOTIDE SEQUENCE</scope>
</reference>
<protein>
    <submittedName>
        <fullName evidence="1">Uncharacterized protein</fullName>
    </submittedName>
</protein>